<dbReference type="AlphaFoldDB" id="A0AAD8PZK2"/>
<accession>A0AAD8PZK2</accession>
<protein>
    <submittedName>
        <fullName evidence="1">Uncharacterized protein</fullName>
    </submittedName>
</protein>
<evidence type="ECO:0000313" key="1">
    <source>
        <dbReference type="EMBL" id="KAK1590572.1"/>
    </source>
</evidence>
<evidence type="ECO:0000313" key="2">
    <source>
        <dbReference type="Proteomes" id="UP001230504"/>
    </source>
</evidence>
<organism evidence="1 2">
    <name type="scientific">Colletotrichum navitas</name>
    <dbReference type="NCBI Taxonomy" id="681940"/>
    <lineage>
        <taxon>Eukaryota</taxon>
        <taxon>Fungi</taxon>
        <taxon>Dikarya</taxon>
        <taxon>Ascomycota</taxon>
        <taxon>Pezizomycotina</taxon>
        <taxon>Sordariomycetes</taxon>
        <taxon>Hypocreomycetidae</taxon>
        <taxon>Glomerellales</taxon>
        <taxon>Glomerellaceae</taxon>
        <taxon>Colletotrichum</taxon>
        <taxon>Colletotrichum graminicola species complex</taxon>
    </lineage>
</organism>
<keyword evidence="2" id="KW-1185">Reference proteome</keyword>
<dbReference type="Proteomes" id="UP001230504">
    <property type="component" value="Unassembled WGS sequence"/>
</dbReference>
<name>A0AAD8PZK2_9PEZI</name>
<dbReference type="EMBL" id="JAHLJV010000030">
    <property type="protein sequence ID" value="KAK1590572.1"/>
    <property type="molecule type" value="Genomic_DNA"/>
</dbReference>
<dbReference type="RefSeq" id="XP_060414054.1">
    <property type="nucleotide sequence ID" value="XM_060551556.1"/>
</dbReference>
<dbReference type="GeneID" id="85435796"/>
<comment type="caution">
    <text evidence="1">The sequence shown here is derived from an EMBL/GenBank/DDBJ whole genome shotgun (WGS) entry which is preliminary data.</text>
</comment>
<gene>
    <name evidence="1" type="ORF">LY79DRAFT_213869</name>
</gene>
<sequence length="245" mass="26650">MSRLRQACCVLRAMPQVGGLPAPACPSPNYRPVMSSATLLTLLGTVKDAGSLANSLHTRSSPAPDWCLGYTMFPLFLPALLKQSGPGRLASDDGLRLEALGLFPPPASLEFPGILSLTGLLQKPWLARRLGTWQARVGSLPPPMFRSLLPLFPFRPVIINHALWKHLGSSPTRQTLLNVWHPVSLRNPTSSVRQTNNNASHQCWSGASPALLLGCGRPPPGGSLAQARCGRAWPRWIPSRRDMYM</sequence>
<proteinExistence type="predicted"/>
<reference evidence="1" key="1">
    <citation type="submission" date="2021-06" db="EMBL/GenBank/DDBJ databases">
        <title>Comparative genomics, transcriptomics and evolutionary studies reveal genomic signatures of adaptation to plant cell wall in hemibiotrophic fungi.</title>
        <authorList>
            <consortium name="DOE Joint Genome Institute"/>
            <person name="Baroncelli R."/>
            <person name="Diaz J.F."/>
            <person name="Benocci T."/>
            <person name="Peng M."/>
            <person name="Battaglia E."/>
            <person name="Haridas S."/>
            <person name="Andreopoulos W."/>
            <person name="Labutti K."/>
            <person name="Pangilinan J."/>
            <person name="Floch G.L."/>
            <person name="Makela M.R."/>
            <person name="Henrissat B."/>
            <person name="Grigoriev I.V."/>
            <person name="Crouch J.A."/>
            <person name="De Vries R.P."/>
            <person name="Sukno S.A."/>
            <person name="Thon M.R."/>
        </authorList>
    </citation>
    <scope>NUCLEOTIDE SEQUENCE</scope>
    <source>
        <strain evidence="1">CBS 125086</strain>
    </source>
</reference>